<dbReference type="Gene3D" id="3.30.70.100">
    <property type="match status" value="1"/>
</dbReference>
<organism evidence="1 2">
    <name type="scientific">Sphingobium ummariense RL-3</name>
    <dbReference type="NCBI Taxonomy" id="1346791"/>
    <lineage>
        <taxon>Bacteria</taxon>
        <taxon>Pseudomonadati</taxon>
        <taxon>Pseudomonadota</taxon>
        <taxon>Alphaproteobacteria</taxon>
        <taxon>Sphingomonadales</taxon>
        <taxon>Sphingomonadaceae</taxon>
        <taxon>Sphingobium</taxon>
    </lineage>
</organism>
<evidence type="ECO:0000313" key="1">
    <source>
        <dbReference type="EMBL" id="EQB31396.1"/>
    </source>
</evidence>
<dbReference type="PATRIC" id="fig|1346791.3.peg.2828"/>
<dbReference type="eggNOG" id="COG5470">
    <property type="taxonomic scope" value="Bacteria"/>
</dbReference>
<gene>
    <name evidence="1" type="ORF">M529_14705</name>
</gene>
<sequence length="138" mass="15464">MTQANELEDAALEEATQAIGEGPVVMVNLIRFRDTPNYAHDFAEVKPDSRSGYYEGYVGGFYAACEEVGVTPQLVYAGQRIHSLLAGPDDNWDDIVVVRYESFADLRAILDSDVYACRAKPHRFAVVADWRFIATRTR</sequence>
<reference evidence="1 2" key="1">
    <citation type="journal article" date="2013" name="Genome Announc.">
        <title>Draft Genome Sequence of Sphingobium ummariense Strain RL-3, a Hexachlorocyclohexane-Degrading Bacterium.</title>
        <authorList>
            <person name="Kohli P."/>
            <person name="Dua A."/>
            <person name="Sangwan N."/>
            <person name="Oldach P."/>
            <person name="Khurana J.P."/>
            <person name="Lal R."/>
        </authorList>
    </citation>
    <scope>NUCLEOTIDE SEQUENCE [LARGE SCALE GENOMIC DNA]</scope>
    <source>
        <strain evidence="1 2">RL-3</strain>
    </source>
</reference>
<protein>
    <recommendedName>
        <fullName evidence="3">DUF1330 domain-containing protein</fullName>
    </recommendedName>
</protein>
<comment type="caution">
    <text evidence="1">The sequence shown here is derived from an EMBL/GenBank/DDBJ whole genome shotgun (WGS) entry which is preliminary data.</text>
</comment>
<proteinExistence type="predicted"/>
<dbReference type="InterPro" id="IPR011008">
    <property type="entry name" value="Dimeric_a/b-barrel"/>
</dbReference>
<dbReference type="Proteomes" id="UP000015523">
    <property type="component" value="Unassembled WGS sequence"/>
</dbReference>
<dbReference type="EMBL" id="AUWY01000101">
    <property type="protein sequence ID" value="EQB31396.1"/>
    <property type="molecule type" value="Genomic_DNA"/>
</dbReference>
<name>T0J077_9SPHN</name>
<dbReference type="RefSeq" id="WP_021318696.1">
    <property type="nucleotide sequence ID" value="NZ_AUWY01000101.1"/>
</dbReference>
<keyword evidence="2" id="KW-1185">Reference proteome</keyword>
<evidence type="ECO:0008006" key="3">
    <source>
        <dbReference type="Google" id="ProtNLM"/>
    </source>
</evidence>
<accession>T0J077</accession>
<dbReference type="AlphaFoldDB" id="T0J077"/>
<dbReference type="SUPFAM" id="SSF54909">
    <property type="entry name" value="Dimeric alpha+beta barrel"/>
    <property type="match status" value="1"/>
</dbReference>
<evidence type="ECO:0000313" key="2">
    <source>
        <dbReference type="Proteomes" id="UP000015523"/>
    </source>
</evidence>